<dbReference type="InterPro" id="IPR036388">
    <property type="entry name" value="WH-like_DNA-bd_sf"/>
</dbReference>
<feature type="domain" description="HTH arsR-type" evidence="1">
    <location>
        <begin position="6"/>
        <end position="101"/>
    </location>
</feature>
<gene>
    <name evidence="2" type="ORF">CM19_07590</name>
</gene>
<dbReference type="Proteomes" id="UP000024332">
    <property type="component" value="Unassembled WGS sequence"/>
</dbReference>
<dbReference type="OrthoDB" id="35765at2157"/>
<comment type="caution">
    <text evidence="2">The sequence shown here is derived from an EMBL/GenBank/DDBJ whole genome shotgun (WGS) entry which is preliminary data.</text>
</comment>
<dbReference type="SUPFAM" id="SSF46785">
    <property type="entry name" value="Winged helix' DNA-binding domain"/>
    <property type="match status" value="1"/>
</dbReference>
<dbReference type="GO" id="GO:0003700">
    <property type="term" value="F:DNA-binding transcription factor activity"/>
    <property type="evidence" value="ECO:0007669"/>
    <property type="project" value="InterPro"/>
</dbReference>
<dbReference type="InterPro" id="IPR001845">
    <property type="entry name" value="HTH_ArsR_DNA-bd_dom"/>
</dbReference>
<name>A0A031LLB1_9CREN</name>
<dbReference type="RefSeq" id="WP_048099760.1">
    <property type="nucleotide sequence ID" value="NZ_JFZT01000044.1"/>
</dbReference>
<dbReference type="PANTHER" id="PTHR38600">
    <property type="entry name" value="TRANSCRIPTIONAL REGULATORY PROTEIN"/>
    <property type="match status" value="1"/>
</dbReference>
<organism evidence="2 3">
    <name type="scientific">Candidatus Acidianus copahuensis</name>
    <dbReference type="NCBI Taxonomy" id="1160895"/>
    <lineage>
        <taxon>Archaea</taxon>
        <taxon>Thermoproteota</taxon>
        <taxon>Thermoprotei</taxon>
        <taxon>Sulfolobales</taxon>
        <taxon>Sulfolobaceae</taxon>
        <taxon>Acidianus</taxon>
    </lineage>
</organism>
<dbReference type="PANTHER" id="PTHR38600:SF1">
    <property type="entry name" value="TRANSCRIPTIONAL REGULATORY PROTEIN"/>
    <property type="match status" value="1"/>
</dbReference>
<dbReference type="EMBL" id="JFZT01000044">
    <property type="protein sequence ID" value="EZQ04837.1"/>
    <property type="molecule type" value="Genomic_DNA"/>
</dbReference>
<keyword evidence="3" id="KW-1185">Reference proteome</keyword>
<dbReference type="InterPro" id="IPR036390">
    <property type="entry name" value="WH_DNA-bd_sf"/>
</dbReference>
<dbReference type="CDD" id="cd00090">
    <property type="entry name" value="HTH_ARSR"/>
    <property type="match status" value="1"/>
</dbReference>
<protein>
    <submittedName>
        <fullName evidence="2">Transcriptional regulator</fullName>
    </submittedName>
</protein>
<evidence type="ECO:0000259" key="1">
    <source>
        <dbReference type="PROSITE" id="PS50987"/>
    </source>
</evidence>
<dbReference type="PROSITE" id="PS50987">
    <property type="entry name" value="HTH_ARSR_2"/>
    <property type="match status" value="1"/>
</dbReference>
<evidence type="ECO:0000313" key="2">
    <source>
        <dbReference type="EMBL" id="EZQ04837.1"/>
    </source>
</evidence>
<sequence>MNEKERKNIRKLFKLLFFTSRGGYTRLKIVRLLESGEANANQISTRLGLDYKTVIHHLEVLLENGIVVKGNEKYGTQYKLSSFYHTSSEILSDLENENKGFKVDKKT</sequence>
<reference evidence="2 3" key="1">
    <citation type="submission" date="2014-03" db="EMBL/GenBank/DDBJ databases">
        <title>Draft genome sequence of the novel thermoacidophilic archaea Acidianus copahuensis ALE1 strain, isolated from Copahue volcanic area in Neuquen Argentina.</title>
        <authorList>
            <person name="Urbieta M.S."/>
            <person name="Rascovan N."/>
            <person name="Castro C."/>
            <person name="Revale S."/>
            <person name="Giaveno M.A."/>
            <person name="Vazquez M.P."/>
            <person name="Donati E.R."/>
        </authorList>
    </citation>
    <scope>NUCLEOTIDE SEQUENCE [LARGE SCALE GENOMIC DNA]</scope>
    <source>
        <strain evidence="2 3">ALE1</strain>
    </source>
</reference>
<dbReference type="Gene3D" id="1.10.10.10">
    <property type="entry name" value="Winged helix-like DNA-binding domain superfamily/Winged helix DNA-binding domain"/>
    <property type="match status" value="1"/>
</dbReference>
<accession>A0A031LLB1</accession>
<dbReference type="InterPro" id="IPR011991">
    <property type="entry name" value="ArsR-like_HTH"/>
</dbReference>
<dbReference type="STRING" id="1160895.CM19_07590"/>
<dbReference type="Pfam" id="PF01022">
    <property type="entry name" value="HTH_5"/>
    <property type="match status" value="1"/>
</dbReference>
<dbReference type="SMART" id="SM00418">
    <property type="entry name" value="HTH_ARSR"/>
    <property type="match status" value="1"/>
</dbReference>
<proteinExistence type="predicted"/>
<evidence type="ECO:0000313" key="3">
    <source>
        <dbReference type="Proteomes" id="UP000024332"/>
    </source>
</evidence>
<dbReference type="AlphaFoldDB" id="A0A031LLB1"/>